<dbReference type="STRING" id="645127.ckrop_0017"/>
<dbReference type="KEGG" id="ckp:ckrop_0017"/>
<keyword evidence="2" id="KW-1185">Reference proteome</keyword>
<dbReference type="HOGENOM" id="CLU_2952597_0_0_11"/>
<dbReference type="Proteomes" id="UP000001473">
    <property type="component" value="Chromosome"/>
</dbReference>
<proteinExistence type="predicted"/>
<organism evidence="1 2">
    <name type="scientific">Corynebacterium kroppenstedtii (strain DSM 44385 / JCM 11950 / CIP 105744 / CCUG 35717)</name>
    <dbReference type="NCBI Taxonomy" id="645127"/>
    <lineage>
        <taxon>Bacteria</taxon>
        <taxon>Bacillati</taxon>
        <taxon>Actinomycetota</taxon>
        <taxon>Actinomycetes</taxon>
        <taxon>Mycobacteriales</taxon>
        <taxon>Corynebacteriaceae</taxon>
        <taxon>Corynebacterium</taxon>
    </lineage>
</organism>
<sequence>MNDWTENLRRAIANSERHGETPERGAYIDAGLPVPEKATDEYQQAPLWRRIINFFEPVW</sequence>
<dbReference type="RefSeq" id="WP_012730705.1">
    <property type="nucleotide sequence ID" value="NC_012704.1"/>
</dbReference>
<evidence type="ECO:0000313" key="1">
    <source>
        <dbReference type="EMBL" id="ACR16817.1"/>
    </source>
</evidence>
<protein>
    <submittedName>
        <fullName evidence="1">Uncharacterized protein</fullName>
    </submittedName>
</protein>
<evidence type="ECO:0000313" key="2">
    <source>
        <dbReference type="Proteomes" id="UP000001473"/>
    </source>
</evidence>
<name>C4LGC1_CORK4</name>
<accession>C4LGC1</accession>
<gene>
    <name evidence="1" type="ordered locus">ckrop_0017</name>
</gene>
<dbReference type="EMBL" id="CP001620">
    <property type="protein sequence ID" value="ACR16817.1"/>
    <property type="molecule type" value="Genomic_DNA"/>
</dbReference>
<dbReference type="OrthoDB" id="9899266at2"/>
<reference evidence="1 2" key="1">
    <citation type="journal article" date="2008" name="J. Biotechnol.">
        <title>Ultrafast pyrosequencing of Corynebacterium kroppenstedtii DSM44385 revealed insights into the physiology of a lipophilic corynebacterium that lacks mycolic acids.</title>
        <authorList>
            <person name="Tauch A."/>
            <person name="Schneider J."/>
            <person name="Szczepanowski R."/>
            <person name="Tilker A."/>
            <person name="Viehoever P."/>
            <person name="Gartemann K.-H."/>
            <person name="Arnold W."/>
            <person name="Blom J."/>
            <person name="Brinkrolf K."/>
            <person name="Brune I."/>
            <person name="Goetker S."/>
            <person name="Weisshaar B."/>
            <person name="Goesmann A."/>
            <person name="Droege M."/>
            <person name="Puehler A."/>
        </authorList>
    </citation>
    <scope>NUCLEOTIDE SEQUENCE [LARGE SCALE GENOMIC DNA]</scope>
    <source>
        <strain evidence="2">DSM 44385 / JCM 11950 / CIP 105744 / CCUG 35717</strain>
    </source>
</reference>
<dbReference type="AlphaFoldDB" id="C4LGC1"/>